<comment type="caution">
    <text evidence="1">The sequence shown here is derived from an EMBL/GenBank/DDBJ whole genome shotgun (WGS) entry which is preliminary data.</text>
</comment>
<sequence length="95" mass="10991">MALGRSERLEKRKRLRELEAQYEEALSPDSDLKTEPIRQAMAELRLQFKDPRCGWCGGRGWTRILSYAGNAKDLIACRTCRGTGRVNRRGPRRKK</sequence>
<dbReference type="EMBL" id="LAZR01002252">
    <property type="protein sequence ID" value="KKN32458.1"/>
    <property type="molecule type" value="Genomic_DNA"/>
</dbReference>
<accession>A0A0F9STD8</accession>
<proteinExistence type="predicted"/>
<reference evidence="1" key="1">
    <citation type="journal article" date="2015" name="Nature">
        <title>Complex archaea that bridge the gap between prokaryotes and eukaryotes.</title>
        <authorList>
            <person name="Spang A."/>
            <person name="Saw J.H."/>
            <person name="Jorgensen S.L."/>
            <person name="Zaremba-Niedzwiedzka K."/>
            <person name="Martijn J."/>
            <person name="Lind A.E."/>
            <person name="van Eijk R."/>
            <person name="Schleper C."/>
            <person name="Guy L."/>
            <person name="Ettema T.J."/>
        </authorList>
    </citation>
    <scope>NUCLEOTIDE SEQUENCE</scope>
</reference>
<dbReference type="SUPFAM" id="SSF57938">
    <property type="entry name" value="DnaJ/Hsp40 cysteine-rich domain"/>
    <property type="match status" value="1"/>
</dbReference>
<gene>
    <name evidence="1" type="ORF">LCGC14_0813750</name>
</gene>
<organism evidence="1">
    <name type="scientific">marine sediment metagenome</name>
    <dbReference type="NCBI Taxonomy" id="412755"/>
    <lineage>
        <taxon>unclassified sequences</taxon>
        <taxon>metagenomes</taxon>
        <taxon>ecological metagenomes</taxon>
    </lineage>
</organism>
<evidence type="ECO:0000313" key="1">
    <source>
        <dbReference type="EMBL" id="KKN32458.1"/>
    </source>
</evidence>
<dbReference type="AlphaFoldDB" id="A0A0F9STD8"/>
<dbReference type="InterPro" id="IPR036410">
    <property type="entry name" value="HSP_DnaJ_Cys-rich_dom_sf"/>
</dbReference>
<protein>
    <submittedName>
        <fullName evidence="1">Uncharacterized protein</fullName>
    </submittedName>
</protein>
<name>A0A0F9STD8_9ZZZZ</name>